<dbReference type="InterPro" id="IPR051553">
    <property type="entry name" value="Ran_GTPase-activating"/>
</dbReference>
<proteinExistence type="predicted"/>
<dbReference type="Gene3D" id="2.130.10.30">
    <property type="entry name" value="Regulator of chromosome condensation 1/beta-lactamase-inhibitor protein II"/>
    <property type="match status" value="3"/>
</dbReference>
<dbReference type="PROSITE" id="PS00626">
    <property type="entry name" value="RCC1_2"/>
    <property type="match status" value="3"/>
</dbReference>
<dbReference type="EMBL" id="FTMX01000001">
    <property type="protein sequence ID" value="SIQ28970.1"/>
    <property type="molecule type" value="Genomic_DNA"/>
</dbReference>
<reference evidence="2 3" key="1">
    <citation type="submission" date="2017-01" db="EMBL/GenBank/DDBJ databases">
        <authorList>
            <person name="Varghese N."/>
            <person name="Submissions S."/>
        </authorList>
    </citation>
    <scope>NUCLEOTIDE SEQUENCE [LARGE SCALE GENOMIC DNA]</scope>
    <source>
        <strain evidence="2 3">RUG2-6</strain>
    </source>
</reference>
<feature type="domain" description="Pesticidal crystal protein Cry22Aa Ig-like" evidence="1">
    <location>
        <begin position="921"/>
        <end position="991"/>
    </location>
</feature>
<feature type="domain" description="Pesticidal crystal protein Cry22Aa Ig-like" evidence="1">
    <location>
        <begin position="999"/>
        <end position="1069"/>
    </location>
</feature>
<feature type="domain" description="Pesticidal crystal protein Cry22Aa Ig-like" evidence="1">
    <location>
        <begin position="843"/>
        <end position="913"/>
    </location>
</feature>
<dbReference type="Pfam" id="PF16403">
    <property type="entry name" value="Bact_surface_Ig-like"/>
    <property type="match status" value="5"/>
</dbReference>
<dbReference type="Proteomes" id="UP000185829">
    <property type="component" value="Unassembled WGS sequence"/>
</dbReference>
<comment type="caution">
    <text evidence="2">The sequence shown here is derived from an EMBL/GenBank/DDBJ whole genome shotgun (WGS) entry which is preliminary data.</text>
</comment>
<dbReference type="InterPro" id="IPR013783">
    <property type="entry name" value="Ig-like_fold"/>
</dbReference>
<organism evidence="2 3">
    <name type="scientific">Peribacillus simplex</name>
    <dbReference type="NCBI Taxonomy" id="1478"/>
    <lineage>
        <taxon>Bacteria</taxon>
        <taxon>Bacillati</taxon>
        <taxon>Bacillota</taxon>
        <taxon>Bacilli</taxon>
        <taxon>Bacillales</taxon>
        <taxon>Bacillaceae</taxon>
        <taxon>Peribacillus</taxon>
    </lineage>
</organism>
<dbReference type="PANTHER" id="PTHR45982">
    <property type="entry name" value="REGULATOR OF CHROMOSOME CONDENSATION"/>
    <property type="match status" value="1"/>
</dbReference>
<sequence length="1070" mass="113342">MYYIKSFIVIVFLLIFIPSETFPKIFQFSKEVQASVLLDREGVKKFEGKIAAGGEHSAFLNGKGTVQAVGRNSWGQLNVSGWKDIVALSTGYSQTVGLKSDGTVVAVGENPKEQTNVGEWSDIIQVSAGEGTTFGLKRDGTVVAVGSNYNGQSNVDNWTDIVSVSAGGGHTVGLKSDGTVVAVGDNYNGEINVSEFKNIVAVSAGYSHTVGLKNDGTVIATGDNDYGETNVNEWKDIVAVACGHAFTIGLKSDGTVIAVGGLFPDKINVGVWKDIVAISAGPNHVLGLKSDGTVVSSGYNKDVHTSYSSLEDIVSLSAGASHTVGLKSDGTVVGVGDPGAINISNWSGIIGISAGNGHTFGIKNDGTVVASGENYIGQSEITNWKDIKAISNGSGGSHTVGLKKDGTVEAVGSNYYGQINVSNWKDITSIAAGTSHTVGLKKDGTVVGVGDNYSEQIKVSGWKDIVAIAADSHNTIGLKTDGTVVATGTNYYGQNNVSEWKDIVAISIKNNHTVGLKSDGTVVATGWNSAGQNNVSEWKDIVAISTGEHTTAGLKSDGTLVATGWNSTGQTNVNPMSLKFEAPVSSFDISKRHSKSGDNVTIRVNFNKSMKNTVKLSLRGTIKNHPVSMKEVVGSNGKSFNYIYTVPQDVSGKVHFQLSEMIDVDNNYFADYYANNIFEVDNDMPFILGAASKVIFINSVFNPIKGITATDLTDGYLTNKINISGTVNTKKKGKYSLIYSVVDKSGNETSIPITVTVKDNIKPVILGASDKTVFINSNFDSKLGVTANDNSDGNLTSNLKISGTVNTKVKGVYTLTYTVSDISGNITVISRKIMVVDNVKPVITGAINKTINQNDAFNPKTGVTSKDNVDGNLTNSIKISGMVNTKEKGTYTLKYTVSDSSRNVTTVTRKITVTDNIKPVITGAANKTINIGSAFNPRTGVKAKDNVDGDLTSSIKVIGTVNTKKKGTYSLTYVVTDKSGNMIMITRKISVKDILKPVISGATTKVIKLKSSFNPKSNVTARDNIDGNLTKLIKITGTVNINKRGTYFLTYSVSDKAGNKAVVKRKIMVE</sequence>
<evidence type="ECO:0000313" key="3">
    <source>
        <dbReference type="Proteomes" id="UP000185829"/>
    </source>
</evidence>
<dbReference type="SUPFAM" id="SSF50985">
    <property type="entry name" value="RCC1/BLIP-II"/>
    <property type="match status" value="2"/>
</dbReference>
<dbReference type="AlphaFoldDB" id="A0A9X8R402"/>
<feature type="domain" description="Pesticidal crystal protein Cry22Aa Ig-like" evidence="1">
    <location>
        <begin position="689"/>
        <end position="757"/>
    </location>
</feature>
<evidence type="ECO:0000259" key="1">
    <source>
        <dbReference type="Pfam" id="PF16403"/>
    </source>
</evidence>
<name>A0A9X8R402_9BACI</name>
<protein>
    <submittedName>
        <fullName evidence="2">Alpha-tubulin suppressor</fullName>
    </submittedName>
</protein>
<dbReference type="InterPro" id="IPR032179">
    <property type="entry name" value="Cry22Aa_Ig-like"/>
</dbReference>
<feature type="domain" description="Pesticidal crystal protein Cry22Aa Ig-like" evidence="1">
    <location>
        <begin position="765"/>
        <end position="835"/>
    </location>
</feature>
<accession>A0A9X8R402</accession>
<dbReference type="InterPro" id="IPR000408">
    <property type="entry name" value="Reg_chr_condens"/>
</dbReference>
<dbReference type="Gene3D" id="2.60.40.10">
    <property type="entry name" value="Immunoglobulins"/>
    <property type="match status" value="5"/>
</dbReference>
<evidence type="ECO:0000313" key="2">
    <source>
        <dbReference type="EMBL" id="SIQ28970.1"/>
    </source>
</evidence>
<dbReference type="PANTHER" id="PTHR45982:SF1">
    <property type="entry name" value="REGULATOR OF CHROMOSOME CONDENSATION"/>
    <property type="match status" value="1"/>
</dbReference>
<dbReference type="GO" id="GO:0005737">
    <property type="term" value="C:cytoplasm"/>
    <property type="evidence" value="ECO:0007669"/>
    <property type="project" value="TreeGrafter"/>
</dbReference>
<dbReference type="InterPro" id="IPR009091">
    <property type="entry name" value="RCC1/BLIP-II"/>
</dbReference>
<dbReference type="Pfam" id="PF13540">
    <property type="entry name" value="RCC1_2"/>
    <property type="match status" value="9"/>
</dbReference>
<dbReference type="GO" id="GO:0005085">
    <property type="term" value="F:guanyl-nucleotide exchange factor activity"/>
    <property type="evidence" value="ECO:0007669"/>
    <property type="project" value="TreeGrafter"/>
</dbReference>
<gene>
    <name evidence="2" type="ORF">SAMN05878482_101848</name>
</gene>